<dbReference type="PROSITE" id="PS51257">
    <property type="entry name" value="PROKAR_LIPOPROTEIN"/>
    <property type="match status" value="1"/>
</dbReference>
<sequence length="620" mass="62932">MFKKIAAAGISIALGVACGGGAWAQSWSLYQGYTSLPFIQYAGPAANGAMNYVDGVTGQYMNQAALLNVSMSNAGSPSLLTHQFVMDTGSTGIIVSGDNFKPGPGDVYVGPGQQFYSSSGLLSQGSYYLTNAVIDDKNGNPVATARVTVLLVTNQTCVFTNKGCQPNPNPTNVAYMGVGFNRGDSAIAPPAPYNNINPFTNIVSIASGQQISTLWQGYRVTNAGVILGLDPTTTSNFSFVKLTPNANSNNPSSAWQQAPVTISVGGVSGSGQILPDAGIGYSFLTPPPGASLTTGVCSIGGTGCIVSNTNAKIQIFLPGQITPLPASYSFTLNNPVDSALNPQLVQVVDGPSIFINTGREFYAGFDYLYDPVDGFVGYRWNGNVSSQYGQVTPSVALTGTLSLSNNFSSTLPMYLMGNTTLQEAGTGTINSDISGPGGLTIASGIVNLLGMNTYTGGTIVGSGATLGLGGTLIGNLTVQSGGTFLTTGGYSVAPGATLINAGTFQSFGPALFNQGMLFNSGTLTSALTNVGTAINTGTITGTVTNGGTFVNNGAVVGAVTNNGQLSGSGTLTGAFVNNAVVAPGNSIGTLNVNGSFVQNPTGSYQVQTNGAGQSDLISVT</sequence>
<proteinExistence type="predicted"/>
<dbReference type="EMBL" id="FUWJ01000002">
    <property type="protein sequence ID" value="SJZ69220.1"/>
    <property type="molecule type" value="Genomic_DNA"/>
</dbReference>
<dbReference type="Proteomes" id="UP000190092">
    <property type="component" value="Unassembled WGS sequence"/>
</dbReference>
<gene>
    <name evidence="1" type="ORF">SAMN02745126_01917</name>
</gene>
<evidence type="ECO:0008006" key="3">
    <source>
        <dbReference type="Google" id="ProtNLM"/>
    </source>
</evidence>
<accession>A0A1T4MQ18</accession>
<organism evidence="1 2">
    <name type="scientific">Enhydrobacter aerosaccus</name>
    <dbReference type="NCBI Taxonomy" id="225324"/>
    <lineage>
        <taxon>Bacteria</taxon>
        <taxon>Pseudomonadati</taxon>
        <taxon>Pseudomonadota</taxon>
        <taxon>Alphaproteobacteria</taxon>
        <taxon>Hyphomicrobiales</taxon>
        <taxon>Enhydrobacter</taxon>
    </lineage>
</organism>
<evidence type="ECO:0000313" key="2">
    <source>
        <dbReference type="Proteomes" id="UP000190092"/>
    </source>
</evidence>
<name>A0A1T4MQ18_9HYPH</name>
<evidence type="ECO:0000313" key="1">
    <source>
        <dbReference type="EMBL" id="SJZ69220.1"/>
    </source>
</evidence>
<feature type="non-terminal residue" evidence="1">
    <location>
        <position position="620"/>
    </location>
</feature>
<protein>
    <recommendedName>
        <fullName evidence="3">Autotransporter-associated beta strand repeat-containing protein</fullName>
    </recommendedName>
</protein>
<reference evidence="2" key="1">
    <citation type="submission" date="2017-02" db="EMBL/GenBank/DDBJ databases">
        <authorList>
            <person name="Varghese N."/>
            <person name="Submissions S."/>
        </authorList>
    </citation>
    <scope>NUCLEOTIDE SEQUENCE [LARGE SCALE GENOMIC DNA]</scope>
    <source>
        <strain evidence="2">ATCC 27094</strain>
    </source>
</reference>
<dbReference type="STRING" id="225324.SAMN02745126_01917"/>
<keyword evidence="2" id="KW-1185">Reference proteome</keyword>
<dbReference type="AlphaFoldDB" id="A0A1T4MQ18"/>